<comment type="similarity">
    <text evidence="1 5">Belongs to the acetyltransferase family. RimI subfamily.</text>
</comment>
<keyword evidence="8" id="KW-1185">Reference proteome</keyword>
<comment type="catalytic activity">
    <reaction evidence="5">
        <text>N-terminal L-alanyl-[ribosomal protein bS18] + acetyl-CoA = N-terminal N(alpha)-acetyl-L-alanyl-[ribosomal protein bS18] + CoA + H(+)</text>
        <dbReference type="Rhea" id="RHEA:43756"/>
        <dbReference type="Rhea" id="RHEA-COMP:10676"/>
        <dbReference type="Rhea" id="RHEA-COMP:10677"/>
        <dbReference type="ChEBI" id="CHEBI:15378"/>
        <dbReference type="ChEBI" id="CHEBI:57287"/>
        <dbReference type="ChEBI" id="CHEBI:57288"/>
        <dbReference type="ChEBI" id="CHEBI:64718"/>
        <dbReference type="ChEBI" id="CHEBI:83683"/>
        <dbReference type="EC" id="2.3.1.266"/>
    </reaction>
</comment>
<dbReference type="InterPro" id="IPR050680">
    <property type="entry name" value="YpeA/RimI_acetyltransf"/>
</dbReference>
<name>A0A8J7U0I4_9BACT</name>
<dbReference type="Gene3D" id="3.40.630.30">
    <property type="match status" value="1"/>
</dbReference>
<comment type="function">
    <text evidence="5">Acetylates the N-terminal alanine of ribosomal protein bS18.</text>
</comment>
<dbReference type="NCBIfam" id="TIGR01575">
    <property type="entry name" value="rimI"/>
    <property type="match status" value="1"/>
</dbReference>
<evidence type="ECO:0000313" key="8">
    <source>
        <dbReference type="Proteomes" id="UP000664417"/>
    </source>
</evidence>
<dbReference type="EC" id="2.3.1.266" evidence="5"/>
<evidence type="ECO:0000256" key="3">
    <source>
        <dbReference type="ARBA" id="ARBA00022679"/>
    </source>
</evidence>
<reference evidence="7" key="1">
    <citation type="submission" date="2021-03" db="EMBL/GenBank/DDBJ databases">
        <authorList>
            <person name="Wang G."/>
        </authorList>
    </citation>
    <scope>NUCLEOTIDE SEQUENCE</scope>
    <source>
        <strain evidence="7">KCTC 12899</strain>
    </source>
</reference>
<gene>
    <name evidence="7" type="primary">rimI</name>
    <name evidence="7" type="ORF">J3U88_01440</name>
</gene>
<evidence type="ECO:0000256" key="4">
    <source>
        <dbReference type="ARBA" id="ARBA00023315"/>
    </source>
</evidence>
<evidence type="ECO:0000313" key="7">
    <source>
        <dbReference type="EMBL" id="MBO1317103.1"/>
    </source>
</evidence>
<protein>
    <recommendedName>
        <fullName evidence="5">[Ribosomal protein bS18]-alanine N-acetyltransferase</fullName>
        <ecNumber evidence="5">2.3.1.266</ecNumber>
    </recommendedName>
</protein>
<evidence type="ECO:0000256" key="2">
    <source>
        <dbReference type="ARBA" id="ARBA00022490"/>
    </source>
</evidence>
<feature type="domain" description="N-acetyltransferase" evidence="6">
    <location>
        <begin position="1"/>
        <end position="141"/>
    </location>
</feature>
<sequence>MTAKLTPGIDGRAFAAVEATAFDQPWRASQFQADLHYRGFAIWNGDTCLAFVYAMVVAGEAELLRIACRPEHRRRGLAANLLDALLHHCRDAAVTRMFLEVADNNHGAVAFYRRHGFADVGRRKNYYATGRDALLLARSLASENS</sequence>
<keyword evidence="4" id="KW-0012">Acyltransferase</keyword>
<dbReference type="InterPro" id="IPR000182">
    <property type="entry name" value="GNAT_dom"/>
</dbReference>
<dbReference type="GO" id="GO:0008999">
    <property type="term" value="F:protein-N-terminal-alanine acetyltransferase activity"/>
    <property type="evidence" value="ECO:0007669"/>
    <property type="project" value="UniProtKB-EC"/>
</dbReference>
<dbReference type="InterPro" id="IPR006464">
    <property type="entry name" value="AcTrfase_RimI/Ard1"/>
</dbReference>
<comment type="subcellular location">
    <subcellularLocation>
        <location evidence="5">Cytoplasm</location>
    </subcellularLocation>
</comment>
<evidence type="ECO:0000259" key="6">
    <source>
        <dbReference type="PROSITE" id="PS51186"/>
    </source>
</evidence>
<keyword evidence="2 5" id="KW-0963">Cytoplasm</keyword>
<dbReference type="InterPro" id="IPR016181">
    <property type="entry name" value="Acyl_CoA_acyltransferase"/>
</dbReference>
<accession>A0A8J7U0I4</accession>
<keyword evidence="7" id="KW-0687">Ribonucleoprotein</keyword>
<dbReference type="AlphaFoldDB" id="A0A8J7U0I4"/>
<keyword evidence="7" id="KW-0689">Ribosomal protein</keyword>
<dbReference type="SUPFAM" id="SSF55729">
    <property type="entry name" value="Acyl-CoA N-acyltransferases (Nat)"/>
    <property type="match status" value="1"/>
</dbReference>
<dbReference type="PANTHER" id="PTHR43420">
    <property type="entry name" value="ACETYLTRANSFERASE"/>
    <property type="match status" value="1"/>
</dbReference>
<dbReference type="Pfam" id="PF00583">
    <property type="entry name" value="Acetyltransf_1"/>
    <property type="match status" value="1"/>
</dbReference>
<dbReference type="PROSITE" id="PS51186">
    <property type="entry name" value="GNAT"/>
    <property type="match status" value="1"/>
</dbReference>
<comment type="caution">
    <text evidence="7">The sequence shown here is derived from an EMBL/GenBank/DDBJ whole genome shotgun (WGS) entry which is preliminary data.</text>
</comment>
<dbReference type="RefSeq" id="WP_207856337.1">
    <property type="nucleotide sequence ID" value="NZ_JAFREP010000001.1"/>
</dbReference>
<dbReference type="EMBL" id="JAFREP010000001">
    <property type="protein sequence ID" value="MBO1317103.1"/>
    <property type="molecule type" value="Genomic_DNA"/>
</dbReference>
<dbReference type="GO" id="GO:0005737">
    <property type="term" value="C:cytoplasm"/>
    <property type="evidence" value="ECO:0007669"/>
    <property type="project" value="UniProtKB-SubCell"/>
</dbReference>
<evidence type="ECO:0000256" key="5">
    <source>
        <dbReference type="RuleBase" id="RU363094"/>
    </source>
</evidence>
<proteinExistence type="inferred from homology"/>
<organism evidence="7 8">
    <name type="scientific">Acanthopleuribacter pedis</name>
    <dbReference type="NCBI Taxonomy" id="442870"/>
    <lineage>
        <taxon>Bacteria</taxon>
        <taxon>Pseudomonadati</taxon>
        <taxon>Acidobacteriota</taxon>
        <taxon>Holophagae</taxon>
        <taxon>Acanthopleuribacterales</taxon>
        <taxon>Acanthopleuribacteraceae</taxon>
        <taxon>Acanthopleuribacter</taxon>
    </lineage>
</organism>
<evidence type="ECO:0000256" key="1">
    <source>
        <dbReference type="ARBA" id="ARBA00005395"/>
    </source>
</evidence>
<keyword evidence="3" id="KW-0808">Transferase</keyword>
<dbReference type="GO" id="GO:0005840">
    <property type="term" value="C:ribosome"/>
    <property type="evidence" value="ECO:0007669"/>
    <property type="project" value="UniProtKB-KW"/>
</dbReference>
<dbReference type="PANTHER" id="PTHR43420:SF44">
    <property type="entry name" value="ACETYLTRANSFERASE YPEA"/>
    <property type="match status" value="1"/>
</dbReference>
<dbReference type="Proteomes" id="UP000664417">
    <property type="component" value="Unassembled WGS sequence"/>
</dbReference>